<name>A0ABS9SGU9_9BACT</name>
<dbReference type="EMBL" id="JAKWBL010000001">
    <property type="protein sequence ID" value="MCH5597594.1"/>
    <property type="molecule type" value="Genomic_DNA"/>
</dbReference>
<comment type="caution">
    <text evidence="1">The sequence shown here is derived from an EMBL/GenBank/DDBJ whole genome shotgun (WGS) entry which is preliminary data.</text>
</comment>
<evidence type="ECO:0000313" key="1">
    <source>
        <dbReference type="EMBL" id="MCH5597594.1"/>
    </source>
</evidence>
<gene>
    <name evidence="1" type="ORF">MKP09_06575</name>
</gene>
<sequence>MSGLVPSAKNSTLYAELINNQSEIVLRAVFPASLGATWGQLELPESIPAGFYQLRAYSPLMLNQPGFVFHKRISIFGKESKKKKRILLKIKARYLFSRRWKYDYRLVEYRCLQSN</sequence>
<dbReference type="Proteomes" id="UP001202248">
    <property type="component" value="Unassembled WGS sequence"/>
</dbReference>
<keyword evidence="2" id="KW-1185">Reference proteome</keyword>
<evidence type="ECO:0000313" key="2">
    <source>
        <dbReference type="Proteomes" id="UP001202248"/>
    </source>
</evidence>
<proteinExistence type="predicted"/>
<organism evidence="1 2">
    <name type="scientific">Niabella ginsengisoli</name>
    <dbReference type="NCBI Taxonomy" id="522298"/>
    <lineage>
        <taxon>Bacteria</taxon>
        <taxon>Pseudomonadati</taxon>
        <taxon>Bacteroidota</taxon>
        <taxon>Chitinophagia</taxon>
        <taxon>Chitinophagales</taxon>
        <taxon>Chitinophagaceae</taxon>
        <taxon>Niabella</taxon>
    </lineage>
</organism>
<dbReference type="RefSeq" id="WP_240826973.1">
    <property type="nucleotide sequence ID" value="NZ_JAKWBL010000001.1"/>
</dbReference>
<reference evidence="1 2" key="1">
    <citation type="submission" date="2022-02" db="EMBL/GenBank/DDBJ databases">
        <authorList>
            <person name="Min J."/>
        </authorList>
    </citation>
    <scope>NUCLEOTIDE SEQUENCE [LARGE SCALE GENOMIC DNA]</scope>
    <source>
        <strain evidence="1 2">GR10-1</strain>
    </source>
</reference>
<accession>A0ABS9SGU9</accession>
<protein>
    <submittedName>
        <fullName evidence="1">Uncharacterized protein</fullName>
    </submittedName>
</protein>